<proteinExistence type="predicted"/>
<reference evidence="4 5" key="1">
    <citation type="journal article" date="2013" name="Genome Announc.">
        <title>Draft Genome Sequence of the Cellulolytic, Mesophilic, Anaerobic Bacterium Clostridium termitidis Strain CT1112 (DSM 5398).</title>
        <authorList>
            <person name="Lal S."/>
            <person name="Ramachandran U."/>
            <person name="Zhang X."/>
            <person name="Munir R."/>
            <person name="Sparling R."/>
            <person name="Levin D.B."/>
        </authorList>
    </citation>
    <scope>NUCLEOTIDE SEQUENCE [LARGE SCALE GENOMIC DNA]</scope>
    <source>
        <strain evidence="4 5">CT1112</strain>
    </source>
</reference>
<organism evidence="4 5">
    <name type="scientific">Ruminiclostridium cellobioparum subsp. termitidis CT1112</name>
    <dbReference type="NCBI Taxonomy" id="1195236"/>
    <lineage>
        <taxon>Bacteria</taxon>
        <taxon>Bacillati</taxon>
        <taxon>Bacillota</taxon>
        <taxon>Clostridia</taxon>
        <taxon>Eubacteriales</taxon>
        <taxon>Oscillospiraceae</taxon>
        <taxon>Ruminiclostridium</taxon>
    </lineage>
</organism>
<accession>S0FVC5</accession>
<dbReference type="RefSeq" id="WP_004622794.1">
    <property type="nucleotide sequence ID" value="NZ_AORV01000002.1"/>
</dbReference>
<dbReference type="PANTHER" id="PTHR28629:SF4">
    <property type="entry name" value="TRIOKINASE_FMN CYCLASE"/>
    <property type="match status" value="1"/>
</dbReference>
<keyword evidence="2 4" id="KW-0418">Kinase</keyword>
<dbReference type="Gene3D" id="1.25.40.340">
    <property type="match status" value="1"/>
</dbReference>
<evidence type="ECO:0000256" key="2">
    <source>
        <dbReference type="ARBA" id="ARBA00022777"/>
    </source>
</evidence>
<dbReference type="InterPro" id="IPR004007">
    <property type="entry name" value="DhaL_dom"/>
</dbReference>
<evidence type="ECO:0000313" key="4">
    <source>
        <dbReference type="EMBL" id="EMS74226.1"/>
    </source>
</evidence>
<dbReference type="AlphaFoldDB" id="S0FVC5"/>
<dbReference type="SMART" id="SM01120">
    <property type="entry name" value="Dak2"/>
    <property type="match status" value="1"/>
</dbReference>
<dbReference type="InterPro" id="IPR036117">
    <property type="entry name" value="DhaL_dom_sf"/>
</dbReference>
<name>S0FVC5_RUMCE</name>
<dbReference type="GO" id="GO:0004371">
    <property type="term" value="F:glycerone kinase activity"/>
    <property type="evidence" value="ECO:0007669"/>
    <property type="project" value="InterPro"/>
</dbReference>
<comment type="caution">
    <text evidence="4">The sequence shown here is derived from an EMBL/GenBank/DDBJ whole genome shotgun (WGS) entry which is preliminary data.</text>
</comment>
<dbReference type="STRING" id="1195236.CTER_0029"/>
<dbReference type="EC" id="2.7.1.-" evidence="4"/>
<dbReference type="InterPro" id="IPR050861">
    <property type="entry name" value="Dihydroxyacetone_Kinase"/>
</dbReference>
<keyword evidence="5" id="KW-1185">Reference proteome</keyword>
<sequence>MIRFNKIKKLFEQWSIIMLSNKKYLIEIDSVAGDGDLGLTMSDGFKAAYLAVADSEETDIGKIFYKAGKKMSSAVPSTMGTLMASGLMQAGMALKGKDVLSLGDIVQLFEAYKQGVEFRGKAKAGEKTFLDGIAPAVDSLKEDLAKGETILVAARNALKASEKGSEMTKTMLAVHGRAATRGENSRELLDAGSVVAVLLMQGFLEFVRLIESGHSC</sequence>
<dbReference type="Proteomes" id="UP000014155">
    <property type="component" value="Unassembled WGS sequence"/>
</dbReference>
<evidence type="ECO:0000259" key="3">
    <source>
        <dbReference type="PROSITE" id="PS51480"/>
    </source>
</evidence>
<dbReference type="PANTHER" id="PTHR28629">
    <property type="entry name" value="TRIOKINASE/FMN CYCLASE"/>
    <property type="match status" value="1"/>
</dbReference>
<evidence type="ECO:0000313" key="5">
    <source>
        <dbReference type="Proteomes" id="UP000014155"/>
    </source>
</evidence>
<feature type="domain" description="DhaL" evidence="3">
    <location>
        <begin position="5"/>
        <end position="205"/>
    </location>
</feature>
<protein>
    <submittedName>
        <fullName evidence="4">Dihydroxyacetone kinase</fullName>
        <ecNumber evidence="4">2.7.1.-</ecNumber>
    </submittedName>
</protein>
<dbReference type="GO" id="GO:0005829">
    <property type="term" value="C:cytosol"/>
    <property type="evidence" value="ECO:0007669"/>
    <property type="project" value="TreeGrafter"/>
</dbReference>
<dbReference type="SUPFAM" id="SSF101473">
    <property type="entry name" value="DhaL-like"/>
    <property type="match status" value="1"/>
</dbReference>
<dbReference type="PROSITE" id="PS51480">
    <property type="entry name" value="DHAL"/>
    <property type="match status" value="1"/>
</dbReference>
<dbReference type="eggNOG" id="COG1461">
    <property type="taxonomic scope" value="Bacteria"/>
</dbReference>
<dbReference type="PATRIC" id="fig|1195236.3.peg.27"/>
<gene>
    <name evidence="4" type="ORF">CTER_0029</name>
</gene>
<evidence type="ECO:0000256" key="1">
    <source>
        <dbReference type="ARBA" id="ARBA00022679"/>
    </source>
</evidence>
<dbReference type="EMBL" id="AORV01000002">
    <property type="protein sequence ID" value="EMS74226.1"/>
    <property type="molecule type" value="Genomic_DNA"/>
</dbReference>
<dbReference type="GO" id="GO:0019563">
    <property type="term" value="P:glycerol catabolic process"/>
    <property type="evidence" value="ECO:0007669"/>
    <property type="project" value="TreeGrafter"/>
</dbReference>
<keyword evidence="1 4" id="KW-0808">Transferase</keyword>
<dbReference type="Pfam" id="PF02734">
    <property type="entry name" value="Dak2"/>
    <property type="match status" value="1"/>
</dbReference>